<reference evidence="2 3" key="1">
    <citation type="submission" date="2017-06" db="EMBL/GenBank/DDBJ databases">
        <title>A platform for efficient transgenesis in Macrostomum lignano, a flatworm model organism for stem cell research.</title>
        <authorList>
            <person name="Berezikov E."/>
        </authorList>
    </citation>
    <scope>NUCLEOTIDE SEQUENCE [LARGE SCALE GENOMIC DNA]</scope>
    <source>
        <strain evidence="2">DV1</strain>
        <tissue evidence="2">Whole organism</tissue>
    </source>
</reference>
<organism evidence="2 3">
    <name type="scientific">Macrostomum lignano</name>
    <dbReference type="NCBI Taxonomy" id="282301"/>
    <lineage>
        <taxon>Eukaryota</taxon>
        <taxon>Metazoa</taxon>
        <taxon>Spiralia</taxon>
        <taxon>Lophotrochozoa</taxon>
        <taxon>Platyhelminthes</taxon>
        <taxon>Rhabditophora</taxon>
        <taxon>Macrostomorpha</taxon>
        <taxon>Macrostomida</taxon>
        <taxon>Macrostomidae</taxon>
        <taxon>Macrostomum</taxon>
    </lineage>
</organism>
<protein>
    <submittedName>
        <fullName evidence="2">Uncharacterized protein</fullName>
    </submittedName>
</protein>
<feature type="transmembrane region" description="Helical" evidence="1">
    <location>
        <begin position="73"/>
        <end position="101"/>
    </location>
</feature>
<dbReference type="EMBL" id="NIVC01000264">
    <property type="protein sequence ID" value="PAA86778.1"/>
    <property type="molecule type" value="Genomic_DNA"/>
</dbReference>
<evidence type="ECO:0000313" key="2">
    <source>
        <dbReference type="EMBL" id="PAA86778.1"/>
    </source>
</evidence>
<accession>A0A267GL91</accession>
<keyword evidence="1" id="KW-0812">Transmembrane</keyword>
<keyword evidence="3" id="KW-1185">Reference proteome</keyword>
<dbReference type="OrthoDB" id="6267493at2759"/>
<evidence type="ECO:0000313" key="3">
    <source>
        <dbReference type="Proteomes" id="UP000215902"/>
    </source>
</evidence>
<gene>
    <name evidence="2" type="ORF">BOX15_Mlig019383g1</name>
</gene>
<comment type="caution">
    <text evidence="2">The sequence shown here is derived from an EMBL/GenBank/DDBJ whole genome shotgun (WGS) entry which is preliminary data.</text>
</comment>
<keyword evidence="1" id="KW-1133">Transmembrane helix</keyword>
<dbReference type="AlphaFoldDB" id="A0A267GL91"/>
<name>A0A267GL91_9PLAT</name>
<keyword evidence="1" id="KW-0472">Membrane</keyword>
<feature type="transmembrane region" description="Helical" evidence="1">
    <location>
        <begin position="121"/>
        <end position="143"/>
    </location>
</feature>
<evidence type="ECO:0000256" key="1">
    <source>
        <dbReference type="SAM" id="Phobius"/>
    </source>
</evidence>
<feature type="transmembrane region" description="Helical" evidence="1">
    <location>
        <begin position="27"/>
        <end position="53"/>
    </location>
</feature>
<sequence>MGWKLKKRDDVEPLLPLKRCFCFDNRMGTFVGSVIIIIFTFVELITVILDWFTYDESRDFNIMGAFRSFWKRIFWKGFVICDGVMTLAHIVLLAIAIFTVVAILRPAKFKIYTLRPILKAYYILLTLHILIELGVSCYIYSWYGLAGWRLPFLVWKNMFYLIRFLTNVGFCIVIYSYCREISDELSQGPIDDTDFGTSTDKLQENPSDLPMPDNPYYTNGFNSGFHDARNPHDEGAGVYANA</sequence>
<dbReference type="Proteomes" id="UP000215902">
    <property type="component" value="Unassembled WGS sequence"/>
</dbReference>
<feature type="transmembrane region" description="Helical" evidence="1">
    <location>
        <begin position="158"/>
        <end position="178"/>
    </location>
</feature>
<proteinExistence type="predicted"/>